<dbReference type="Pfam" id="PF22657">
    <property type="entry name" value="SSB_1"/>
    <property type="match status" value="1"/>
</dbReference>
<organism evidence="2 3">
    <name type="scientific">Candidatus Pandoraea novymonadis</name>
    <dbReference type="NCBI Taxonomy" id="1808959"/>
    <lineage>
        <taxon>Bacteria</taxon>
        <taxon>Pseudomonadati</taxon>
        <taxon>Pseudomonadota</taxon>
        <taxon>Betaproteobacteria</taxon>
        <taxon>Burkholderiales</taxon>
        <taxon>Burkholderiaceae</taxon>
        <taxon>Pandoraea</taxon>
    </lineage>
</organism>
<reference evidence="2 3" key="1">
    <citation type="journal article" date="2017" name="Front. Microbiol.">
        <title>Genome of Ca. Pandoraea novymonadis, an Endosymbiotic Bacterium of the Trypanosomatid Novymonas esmeraldas.</title>
        <authorList>
            <person name="Kostygov A.Y."/>
            <person name="Butenko A."/>
            <person name="Nenarokova A."/>
            <person name="Tashyreva D."/>
            <person name="Flegontov P."/>
            <person name="Lukes J."/>
            <person name="Yurchenko V."/>
        </authorList>
    </citation>
    <scope>NUCLEOTIDE SEQUENCE [LARGE SCALE GENOMIC DNA]</scope>
    <source>
        <strain evidence="2 3">E262</strain>
    </source>
</reference>
<dbReference type="Proteomes" id="UP000242660">
    <property type="component" value="Unassembled WGS sequence"/>
</dbReference>
<name>A0ABX5FDM8_9BURK</name>
<dbReference type="NCBIfam" id="TIGR04418">
    <property type="entry name" value="PriB_gamma"/>
    <property type="match status" value="1"/>
</dbReference>
<dbReference type="Gene3D" id="2.40.50.140">
    <property type="entry name" value="Nucleic acid-binding proteins"/>
    <property type="match status" value="1"/>
</dbReference>
<dbReference type="InterPro" id="IPR023646">
    <property type="entry name" value="Prisomal_replication_PriB"/>
</dbReference>
<accession>A0ABX5FDM8</accession>
<evidence type="ECO:0000313" key="3">
    <source>
        <dbReference type="Proteomes" id="UP000242660"/>
    </source>
</evidence>
<gene>
    <name evidence="1 2" type="primary">priB</name>
    <name evidence="2" type="ORF">BZL35_00023</name>
</gene>
<sequence>MNHLRIEASILEIGVIRYTPIGFPVIDITLSYAGAVKEAGMPRHVEFSMPAVAIGPISEKIIDLGLDRRVLWLGFLAKKHRNSSIFLFHITALQEIEKD</sequence>
<protein>
    <recommendedName>
        <fullName evidence="1">Replication restart protein PriB</fullName>
    </recommendedName>
</protein>
<dbReference type="HAMAP" id="MF_00720">
    <property type="entry name" value="PriB"/>
    <property type="match status" value="1"/>
</dbReference>
<dbReference type="RefSeq" id="WP_106181661.1">
    <property type="nucleotide sequence ID" value="NZ_MUHY01000001.1"/>
</dbReference>
<evidence type="ECO:0000313" key="2">
    <source>
        <dbReference type="EMBL" id="PSB91810.1"/>
    </source>
</evidence>
<keyword evidence="1" id="KW-0235">DNA replication</keyword>
<comment type="similarity">
    <text evidence="1">Belongs to the PriB family.</text>
</comment>
<dbReference type="SUPFAM" id="SSF50249">
    <property type="entry name" value="Nucleic acid-binding proteins"/>
    <property type="match status" value="1"/>
</dbReference>
<keyword evidence="3" id="KW-1185">Reference proteome</keyword>
<comment type="subunit">
    <text evidence="1">Homodimer. Interacts with PriA and DnaT. Component of the replication restart primosome. Primosome assembly occurs via a 'hand-off' mechanism. PriA binds to replication forks, subsequently PriB then DnaT bind; DnaT then displaces ssDNA to generate the helicase loading substrate.</text>
</comment>
<dbReference type="InterPro" id="IPR012340">
    <property type="entry name" value="NA-bd_OB-fold"/>
</dbReference>
<keyword evidence="1" id="KW-0238">DNA-binding</keyword>
<keyword evidence="1" id="KW-0639">Primosome</keyword>
<dbReference type="PIRSF" id="PIRSF003135">
    <property type="entry name" value="Primosomal_n"/>
    <property type="match status" value="1"/>
</dbReference>
<evidence type="ECO:0000256" key="1">
    <source>
        <dbReference type="HAMAP-Rule" id="MF_00720"/>
    </source>
</evidence>
<comment type="function">
    <text evidence="1">Involved in the restart of stalled replication forks, which reloads the replicative helicase on sites other than the origin of replication; the PriA-PriB pathway is the major replication restart pathway. During primosome assembly it facilitates complex formation between PriA and DnaT on DNA; stabilizes PriA on DNA. Stimulates the DNA unwinding activity of PriA helicase.</text>
</comment>
<proteinExistence type="inferred from homology"/>
<dbReference type="EMBL" id="MUHY01000001">
    <property type="protein sequence ID" value="PSB91810.1"/>
    <property type="molecule type" value="Genomic_DNA"/>
</dbReference>
<comment type="caution">
    <text evidence="2">The sequence shown here is derived from an EMBL/GenBank/DDBJ whole genome shotgun (WGS) entry which is preliminary data.</text>
</comment>